<evidence type="ECO:0000256" key="15">
    <source>
        <dbReference type="PIRSR" id="PIRSR604809-50"/>
    </source>
</evidence>
<comment type="subcellular location">
    <subcellularLocation>
        <location evidence="1">Cytoplasm</location>
    </subcellularLocation>
</comment>
<evidence type="ECO:0000256" key="6">
    <source>
        <dbReference type="ARBA" id="ARBA00022598"/>
    </source>
</evidence>
<dbReference type="SMART" id="SM01230">
    <property type="entry name" value="Gln-synt_C"/>
    <property type="match status" value="1"/>
</dbReference>
<comment type="similarity">
    <text evidence="2 16 17">Belongs to the glutamine synthetase family.</text>
</comment>
<dbReference type="EMBL" id="SOEF01000061">
    <property type="protein sequence ID" value="TDX35457.1"/>
    <property type="molecule type" value="Genomic_DNA"/>
</dbReference>
<evidence type="ECO:0000256" key="9">
    <source>
        <dbReference type="ARBA" id="ARBA00022840"/>
    </source>
</evidence>
<dbReference type="InterPro" id="IPR008146">
    <property type="entry name" value="Gln_synth_cat_dom"/>
</dbReference>
<dbReference type="InterPro" id="IPR014746">
    <property type="entry name" value="Gln_synth/guanido_kin_cat_dom"/>
</dbReference>
<evidence type="ECO:0000256" key="18">
    <source>
        <dbReference type="RuleBase" id="RU004356"/>
    </source>
</evidence>
<dbReference type="InterPro" id="IPR027303">
    <property type="entry name" value="Gln_synth_gly_rich_site"/>
</dbReference>
<dbReference type="FunFam" id="3.30.590.10:FF:000003">
    <property type="entry name" value="Glutamine synthetase 2"/>
    <property type="match status" value="1"/>
</dbReference>
<feature type="domain" description="GS catalytic" evidence="20">
    <location>
        <begin position="109"/>
        <end position="444"/>
    </location>
</feature>
<dbReference type="RefSeq" id="WP_089655736.1">
    <property type="nucleotide sequence ID" value="NZ_FMYT01000010.1"/>
</dbReference>
<comment type="catalytic activity">
    <reaction evidence="11 18">
        <text>L-glutamate + NH4(+) + ATP = L-glutamine + ADP + phosphate + H(+)</text>
        <dbReference type="Rhea" id="RHEA:16169"/>
        <dbReference type="ChEBI" id="CHEBI:15378"/>
        <dbReference type="ChEBI" id="CHEBI:28938"/>
        <dbReference type="ChEBI" id="CHEBI:29985"/>
        <dbReference type="ChEBI" id="CHEBI:30616"/>
        <dbReference type="ChEBI" id="CHEBI:43474"/>
        <dbReference type="ChEBI" id="CHEBI:58359"/>
        <dbReference type="ChEBI" id="CHEBI:456216"/>
        <dbReference type="EC" id="6.3.1.2"/>
    </reaction>
</comment>
<feature type="binding site" evidence="14">
    <location>
        <position position="196"/>
    </location>
    <ligand>
        <name>Mg(2+)</name>
        <dbReference type="ChEBI" id="CHEBI:18420"/>
        <label>1</label>
    </ligand>
</feature>
<feature type="binding site" evidence="13">
    <location>
        <position position="316"/>
    </location>
    <ligand>
        <name>ATP</name>
        <dbReference type="ChEBI" id="CHEBI:30616"/>
    </ligand>
</feature>
<evidence type="ECO:0000313" key="21">
    <source>
        <dbReference type="EMBL" id="SDC61443.1"/>
    </source>
</evidence>
<organism evidence="21 26">
    <name type="scientific">Halanaerobium congolense</name>
    <dbReference type="NCBI Taxonomy" id="54121"/>
    <lineage>
        <taxon>Bacteria</taxon>
        <taxon>Bacillati</taxon>
        <taxon>Bacillota</taxon>
        <taxon>Clostridia</taxon>
        <taxon>Halanaerobiales</taxon>
        <taxon>Halanaerobiaceae</taxon>
        <taxon>Halanaerobium</taxon>
    </lineage>
</organism>
<evidence type="ECO:0000259" key="20">
    <source>
        <dbReference type="PROSITE" id="PS51987"/>
    </source>
</evidence>
<dbReference type="FunFam" id="3.10.20.70:FF:000005">
    <property type="entry name" value="Glutamine synthetase"/>
    <property type="match status" value="1"/>
</dbReference>
<feature type="binding site" evidence="12">
    <location>
        <begin position="240"/>
        <end position="241"/>
    </location>
    <ligand>
        <name>L-glutamate</name>
        <dbReference type="ChEBI" id="CHEBI:29985"/>
    </ligand>
</feature>
<evidence type="ECO:0000256" key="16">
    <source>
        <dbReference type="PROSITE-ProRule" id="PRU01330"/>
    </source>
</evidence>
<dbReference type="Pfam" id="PF00120">
    <property type="entry name" value="Gln-synt_C"/>
    <property type="match status" value="1"/>
</dbReference>
<evidence type="ECO:0000256" key="17">
    <source>
        <dbReference type="RuleBase" id="RU000384"/>
    </source>
</evidence>
<feature type="binding site" evidence="13">
    <location>
        <position position="184"/>
    </location>
    <ligand>
        <name>ATP</name>
        <dbReference type="ChEBI" id="CHEBI:30616"/>
    </ligand>
</feature>
<feature type="binding site" evidence="12">
    <location>
        <position position="335"/>
    </location>
    <ligand>
        <name>L-glutamate</name>
        <dbReference type="ChEBI" id="CHEBI:29985"/>
    </ligand>
</feature>
<dbReference type="Proteomes" id="UP000295472">
    <property type="component" value="Unassembled WGS sequence"/>
</dbReference>
<feature type="binding site" evidence="13">
    <location>
        <begin position="199"/>
        <end position="201"/>
    </location>
    <ligand>
        <name>ATP</name>
        <dbReference type="ChEBI" id="CHEBI:30616"/>
    </ligand>
</feature>
<evidence type="ECO:0000313" key="22">
    <source>
        <dbReference type="EMBL" id="TDS32909.1"/>
    </source>
</evidence>
<sequence>MSKYSKEDILKMAEEKNVRFIRMQFTDILGIVKNVAITVKQLEDALDNKIMFDGSSIDGFTRIQESDMYLRPDYDTFTIFPWRPEKDGAVARLICDVYMPDGTPFSGGPRNVLKKALKEAEEMGYEMNVGPEPEFFLFQLDENGEATTKTHDNGGYFDLGPIDKGINARRSIVLALEEMGFEVEASHHEVAPGQHEIDFKYAPALETADNIATFKFVTKSIAHEHGLHATFMPKPIFGENGSGMHVHQSLFKDGKNVFYDENDRLGLSKTAYHYIGGLLKHARAITAITNPSINSYKRLVPGYEAPVYVAWSSANRSALIRIPAARGAGTRLELRNPDPSANPYLAIAVMLKAGLDGIKNEIEPPAEVLENIYEMSAAKKEESKIESLPANIDKAVSLLLKDEVITSVLGEHVLEHFVAAKKVEWDEYRTQVSQWELDKYLSTF</sequence>
<evidence type="ECO:0000256" key="14">
    <source>
        <dbReference type="PIRSR" id="PIRSR604809-3"/>
    </source>
</evidence>
<proteinExistence type="inferred from homology"/>
<feature type="binding site" evidence="14">
    <location>
        <position position="189"/>
    </location>
    <ligand>
        <name>Mg(2+)</name>
        <dbReference type="ChEBI" id="CHEBI:18420"/>
        <label>1</label>
    </ligand>
</feature>
<dbReference type="NCBIfam" id="TIGR00653">
    <property type="entry name" value="GlnA"/>
    <property type="match status" value="1"/>
</dbReference>
<dbReference type="Gene3D" id="3.30.590.10">
    <property type="entry name" value="Glutamine synthetase/guanido kinase, catalytic domain"/>
    <property type="match status" value="1"/>
</dbReference>
<feature type="binding site" evidence="12">
    <location>
        <position position="298"/>
    </location>
    <ligand>
        <name>L-glutamate</name>
        <dbReference type="ChEBI" id="CHEBI:29985"/>
    </ligand>
</feature>
<feature type="domain" description="GS beta-grasp" evidence="19">
    <location>
        <begin position="16"/>
        <end position="102"/>
    </location>
</feature>
<dbReference type="GO" id="GO:0005737">
    <property type="term" value="C:cytoplasm"/>
    <property type="evidence" value="ECO:0007669"/>
    <property type="project" value="UniProtKB-SubCell"/>
</dbReference>
<keyword evidence="15" id="KW-0597">Phosphoprotein</keyword>
<accession>A0A1G6N0U9</accession>
<dbReference type="SUPFAM" id="SSF55931">
    <property type="entry name" value="Glutamine synthetase/guanido kinase"/>
    <property type="match status" value="1"/>
</dbReference>
<dbReference type="PANTHER" id="PTHR43785">
    <property type="entry name" value="GAMMA-GLUTAMYLPUTRESCINE SYNTHETASE"/>
    <property type="match status" value="1"/>
</dbReference>
<dbReference type="Pfam" id="PF03951">
    <property type="entry name" value="Gln-synt_N"/>
    <property type="match status" value="1"/>
</dbReference>
<evidence type="ECO:0000313" key="26">
    <source>
        <dbReference type="Proteomes" id="UP000324896"/>
    </source>
</evidence>
<evidence type="ECO:0000256" key="10">
    <source>
        <dbReference type="ARBA" id="ARBA00022842"/>
    </source>
</evidence>
<dbReference type="PROSITE" id="PS51986">
    <property type="entry name" value="GS_BETA_GRASP"/>
    <property type="match status" value="1"/>
</dbReference>
<evidence type="ECO:0000256" key="13">
    <source>
        <dbReference type="PIRSR" id="PIRSR604809-2"/>
    </source>
</evidence>
<dbReference type="PROSITE" id="PS00181">
    <property type="entry name" value="GLNA_ATP"/>
    <property type="match status" value="1"/>
</dbReference>
<dbReference type="EMBL" id="FMYT01000010">
    <property type="protein sequence ID" value="SDC61443.1"/>
    <property type="molecule type" value="Genomic_DNA"/>
</dbReference>
<reference evidence="23 24" key="3">
    <citation type="submission" date="2019-03" db="EMBL/GenBank/DDBJ databases">
        <title>Subsurface microbial communities from deep shales in Ohio and West Virginia, USA.</title>
        <authorList>
            <person name="Wrighton K."/>
        </authorList>
    </citation>
    <scope>NUCLEOTIDE SEQUENCE [LARGE SCALE GENOMIC DNA]</scope>
    <source>
        <strain evidence="23 24">DSMZ 11287</strain>
    </source>
</reference>
<name>A0A1G6N0U9_9FIRM</name>
<dbReference type="Proteomes" id="UP000295758">
    <property type="component" value="Unassembled WGS sequence"/>
</dbReference>
<feature type="binding site" evidence="14">
    <location>
        <position position="132"/>
    </location>
    <ligand>
        <name>Mg(2+)</name>
        <dbReference type="ChEBI" id="CHEBI:18420"/>
        <label>1</label>
    </ligand>
</feature>
<evidence type="ECO:0000256" key="7">
    <source>
        <dbReference type="ARBA" id="ARBA00022723"/>
    </source>
</evidence>
<dbReference type="SUPFAM" id="SSF54368">
    <property type="entry name" value="Glutamine synthetase, N-terminal domain"/>
    <property type="match status" value="1"/>
</dbReference>
<evidence type="ECO:0000256" key="3">
    <source>
        <dbReference type="ARBA" id="ARBA00012937"/>
    </source>
</evidence>
<feature type="binding site" evidence="12">
    <location>
        <position position="304"/>
    </location>
    <ligand>
        <name>L-glutamate</name>
        <dbReference type="ChEBI" id="CHEBI:29985"/>
    </ligand>
</feature>
<feature type="binding site" evidence="14">
    <location>
        <position position="333"/>
    </location>
    <ligand>
        <name>Mg(2+)</name>
        <dbReference type="ChEBI" id="CHEBI:18420"/>
        <label>1</label>
    </ligand>
</feature>
<evidence type="ECO:0000256" key="2">
    <source>
        <dbReference type="ARBA" id="ARBA00009897"/>
    </source>
</evidence>
<dbReference type="PROSITE" id="PS00180">
    <property type="entry name" value="GLNA_1"/>
    <property type="match status" value="1"/>
</dbReference>
<dbReference type="Proteomes" id="UP000324896">
    <property type="component" value="Unassembled WGS sequence"/>
</dbReference>
<reference evidence="22 25" key="2">
    <citation type="submission" date="2019-03" db="EMBL/GenBank/DDBJ databases">
        <title>Deep subsurface shale carbon reservoir microbial communities from Ohio and West Virginia, USA.</title>
        <authorList>
            <person name="Wrighton K."/>
        </authorList>
    </citation>
    <scope>NUCLEOTIDE SEQUENCE [LARGE SCALE GENOMIC DNA]</scope>
    <source>
        <strain evidence="22 25">UTICA-S4D12</strain>
    </source>
</reference>
<gene>
    <name evidence="22" type="ORF">BY453_10648</name>
    <name evidence="23" type="ORF">C7954_1611</name>
    <name evidence="21" type="ORF">SAMN04488597_11032</name>
</gene>
<feature type="binding site" evidence="14">
    <location>
        <position position="245"/>
    </location>
    <ligand>
        <name>Mg(2+)</name>
        <dbReference type="ChEBI" id="CHEBI:18420"/>
        <label>1</label>
    </ligand>
</feature>
<dbReference type="EMBL" id="SOAA01000006">
    <property type="protein sequence ID" value="TDS32909.1"/>
    <property type="molecule type" value="Genomic_DNA"/>
</dbReference>
<dbReference type="InterPro" id="IPR008147">
    <property type="entry name" value="Gln_synt_N"/>
</dbReference>
<dbReference type="GO" id="GO:0046872">
    <property type="term" value="F:metal ion binding"/>
    <property type="evidence" value="ECO:0007669"/>
    <property type="project" value="UniProtKB-KW"/>
</dbReference>
<feature type="binding site" evidence="13">
    <location>
        <begin position="247"/>
        <end position="249"/>
    </location>
    <ligand>
        <name>ATP</name>
        <dbReference type="ChEBI" id="CHEBI:30616"/>
    </ligand>
</feature>
<keyword evidence="6 18" id="KW-0436">Ligase</keyword>
<dbReference type="InterPro" id="IPR036651">
    <property type="entry name" value="Gln_synt_N_sf"/>
</dbReference>
<keyword evidence="9 13" id="KW-0067">ATP-binding</keyword>
<dbReference type="InterPro" id="IPR027302">
    <property type="entry name" value="Gln_synth_N_conserv_site"/>
</dbReference>
<keyword evidence="10 14" id="KW-0460">Magnesium</keyword>
<evidence type="ECO:0000256" key="11">
    <source>
        <dbReference type="ARBA" id="ARBA00049436"/>
    </source>
</evidence>
<comment type="cofactor">
    <cofactor evidence="14">
        <name>Mg(2+)</name>
        <dbReference type="ChEBI" id="CHEBI:18420"/>
    </cofactor>
    <text evidence="14">Binds 2 Mg(2+) ions per subunit.</text>
</comment>
<keyword evidence="5" id="KW-0963">Cytoplasm</keyword>
<evidence type="ECO:0000259" key="19">
    <source>
        <dbReference type="PROSITE" id="PS51986"/>
    </source>
</evidence>
<dbReference type="GO" id="GO:0004356">
    <property type="term" value="F:glutamine synthetase activity"/>
    <property type="evidence" value="ECO:0007669"/>
    <property type="project" value="UniProtKB-EC"/>
</dbReference>
<feature type="binding site" evidence="12">
    <location>
        <position position="316"/>
    </location>
    <ligand>
        <name>L-glutamate</name>
        <dbReference type="ChEBI" id="CHEBI:29985"/>
    </ligand>
</feature>
<dbReference type="AlphaFoldDB" id="A0A1G6N0U9"/>
<reference evidence="21 26" key="1">
    <citation type="submission" date="2016-10" db="EMBL/GenBank/DDBJ databases">
        <authorList>
            <person name="Varghese N."/>
            <person name="Submissions S."/>
        </authorList>
    </citation>
    <scope>NUCLEOTIDE SEQUENCE [LARGE SCALE GENOMIC DNA]</scope>
    <source>
        <strain evidence="21 26">WG10</strain>
    </source>
</reference>
<evidence type="ECO:0000256" key="12">
    <source>
        <dbReference type="PIRSR" id="PIRSR604809-1"/>
    </source>
</evidence>
<dbReference type="GeneID" id="57014029"/>
<evidence type="ECO:0000256" key="1">
    <source>
        <dbReference type="ARBA" id="ARBA00004496"/>
    </source>
</evidence>
<feature type="modified residue" description="O-AMP-tyrosine" evidence="15">
    <location>
        <position position="373"/>
    </location>
</feature>
<evidence type="ECO:0000256" key="8">
    <source>
        <dbReference type="ARBA" id="ARBA00022741"/>
    </source>
</evidence>
<evidence type="ECO:0000256" key="4">
    <source>
        <dbReference type="ARBA" id="ARBA00021364"/>
    </source>
</evidence>
<dbReference type="Gene3D" id="3.10.20.70">
    <property type="entry name" value="Glutamine synthetase, N-terminal domain"/>
    <property type="match status" value="1"/>
</dbReference>
<keyword evidence="7 14" id="KW-0479">Metal-binding</keyword>
<dbReference type="InterPro" id="IPR004809">
    <property type="entry name" value="Gln_synth_I"/>
</dbReference>
<dbReference type="GO" id="GO:0006542">
    <property type="term" value="P:glutamine biosynthetic process"/>
    <property type="evidence" value="ECO:0007669"/>
    <property type="project" value="InterPro"/>
</dbReference>
<protein>
    <recommendedName>
        <fullName evidence="4 18">Glutamine synthetase</fullName>
        <ecNumber evidence="3 18">6.3.1.2</ecNumber>
    </recommendedName>
</protein>
<keyword evidence="8 13" id="KW-0547">Nucleotide-binding</keyword>
<dbReference type="GO" id="GO:0005524">
    <property type="term" value="F:ATP binding"/>
    <property type="evidence" value="ECO:0007669"/>
    <property type="project" value="UniProtKB-KW"/>
</dbReference>
<feature type="binding site" evidence="14">
    <location>
        <position position="134"/>
    </location>
    <ligand>
        <name>Mg(2+)</name>
        <dbReference type="ChEBI" id="CHEBI:18420"/>
        <label>1</label>
    </ligand>
</feature>
<dbReference type="PROSITE" id="PS51987">
    <property type="entry name" value="GS_CATALYTIC"/>
    <property type="match status" value="1"/>
</dbReference>
<dbReference type="EC" id="6.3.1.2" evidence="3 18"/>
<evidence type="ECO:0000256" key="5">
    <source>
        <dbReference type="ARBA" id="ARBA00022490"/>
    </source>
</evidence>
<evidence type="ECO:0000313" key="23">
    <source>
        <dbReference type="EMBL" id="TDX35457.1"/>
    </source>
</evidence>
<evidence type="ECO:0000313" key="25">
    <source>
        <dbReference type="Proteomes" id="UP000295758"/>
    </source>
</evidence>
<evidence type="ECO:0000313" key="24">
    <source>
        <dbReference type="Proteomes" id="UP000295472"/>
    </source>
</evidence>
<dbReference type="PANTHER" id="PTHR43785:SF12">
    <property type="entry name" value="TYPE-1 GLUTAMINE SYNTHETASE 2"/>
    <property type="match status" value="1"/>
</dbReference>